<evidence type="ECO:0000313" key="1">
    <source>
        <dbReference type="EMBL" id="GGA87934.1"/>
    </source>
</evidence>
<dbReference type="EMBL" id="BMJC01000001">
    <property type="protein sequence ID" value="GGA87934.1"/>
    <property type="molecule type" value="Genomic_DNA"/>
</dbReference>
<evidence type="ECO:0008006" key="3">
    <source>
        <dbReference type="Google" id="ProtNLM"/>
    </source>
</evidence>
<comment type="caution">
    <text evidence="1">The sequence shown here is derived from an EMBL/GenBank/DDBJ whole genome shotgun (WGS) entry which is preliminary data.</text>
</comment>
<keyword evidence="2" id="KW-1185">Reference proteome</keyword>
<evidence type="ECO:0000313" key="2">
    <source>
        <dbReference type="Proteomes" id="UP000607559"/>
    </source>
</evidence>
<protein>
    <recommendedName>
        <fullName evidence="3">YD repeat-containing protein</fullName>
    </recommendedName>
</protein>
<dbReference type="Proteomes" id="UP000607559">
    <property type="component" value="Unassembled WGS sequence"/>
</dbReference>
<reference evidence="1" key="2">
    <citation type="submission" date="2020-09" db="EMBL/GenBank/DDBJ databases">
        <authorList>
            <person name="Sun Q."/>
            <person name="Zhou Y."/>
        </authorList>
    </citation>
    <scope>NUCLEOTIDE SEQUENCE</scope>
    <source>
        <strain evidence="1">CGMCC 1.15448</strain>
    </source>
</reference>
<name>A0A8J2U980_9BACT</name>
<sequence length="1289" mass="141192">MNPSMTILNILGEELRGSIRQLKRHNVRMKYLLTTCLLLGAFLLHAQDAPNLANLSSFAGNTEQQYKLGSVPVNIYTGSPNVSVPIYNYSNAGSGLSWPVSLSYFAGGAQLGETSSTVGLGWYFNSTGVITRTVRGMPDDLPTNGFLYSAAVPTDFRSNGSKFYFDSLDAQQDVFEFNFGGRNGQFLIGKGKEIVQLPNTKMNISYLVSSGDNSTIISFRIVTEDGVKYDFANRETTDMSNFNGFVCGYSGVTYGSAWWLTDIIAPFSADTIKFTYNAVNFSSTVNYPQYTYTNYYAGAPSVLMPTASSSVSSYKLNSIVFPDKRTLQVIYSNVYNYAYGDAAVAKIKISDSVFRYGFALGYTTATNGPAQNLYLSSVTPYTAGEEQKGYTFFYNSTFVPYNTTDFYQKDYWGFYNGATGNSNLIPPEGNSYDANRSPNITYAVYNTLQTFYLPGGGYIHYQYELNDHYPLVKTVGTAIIQGSSSSTSTSASFNQVFGTKQGMVFTLDPSVSRSGSAPVSGNGSITISVQNSSGTITYVTTTFSLYDLFYLGTKTWSFNIPNGAYTLVSQLSSGTSVSGSFPIDVSWENRAVDGTKTAVTAGGLRVKRVTRQDDIDDPNITTEDFQYFTVDGKSSGFLGDTAAYSHPYTETVINGGTTTTNYNYITSDPTNTLDYTQGSPVGYSRVIVYKGSSTHNLGKTVYEFTGPADVNCNISTHVFPYTPQDMREWGMGLPTRVSLYDSLGNLVKRTVNTYEVDTVAYSTSDFLSLELGNTFTQINGAPSNPASPRTKTFVGQQYYPSSGRAFVIASTDTLYQSDGSVNTIYRNYVYDTNYNVTKMITSYDRTRGLQLESRYYYPYNYIITGPIGTMRTSGILSPVIATENWITGDANPRMIGGSITDYQQLSGGYIKPLTSYALQSNAPVVQSVIGLFDSSKLNRNSTYFVAQASYPNYSSKGNLLQVTSAVSGQSTSTIRDYNDEYAVASVSNAANGDVAYTSFESDGSGNWTIGNSTRDYSGALTGKWAYNLSNGNVTKSGLNTALTYIVSVWAKTSASVSVNGTAQSSPLAQQNGWNLYFTMVGGVSTVTISGSGTIDELRLYPKDANMATTTYEPLVGPTTSCDANSTVQYTTYDLLNRPKLIKDKDGNVIRRFDYSDKDSLISTAPVWSRTAVFQWDPVYQCGYDSVITTRDVNPWSDSYNYATVQTVFEGYNYCTCSYSANYPQWKTINGVCTQGAKQYSSCVYYKTGNYYLCTYHYIWPDCSVSQNYTEQDATAQTVSSSCPPPGGFP</sequence>
<proteinExistence type="predicted"/>
<organism evidence="1 2">
    <name type="scientific">Puia dinghuensis</name>
    <dbReference type="NCBI Taxonomy" id="1792502"/>
    <lineage>
        <taxon>Bacteria</taxon>
        <taxon>Pseudomonadati</taxon>
        <taxon>Bacteroidota</taxon>
        <taxon>Chitinophagia</taxon>
        <taxon>Chitinophagales</taxon>
        <taxon>Chitinophagaceae</taxon>
        <taxon>Puia</taxon>
    </lineage>
</organism>
<accession>A0A8J2U980</accession>
<gene>
    <name evidence="1" type="ORF">GCM10011511_08820</name>
</gene>
<reference evidence="1" key="1">
    <citation type="journal article" date="2014" name="Int. J. Syst. Evol. Microbiol.">
        <title>Complete genome sequence of Corynebacterium casei LMG S-19264T (=DSM 44701T), isolated from a smear-ripened cheese.</title>
        <authorList>
            <consortium name="US DOE Joint Genome Institute (JGI-PGF)"/>
            <person name="Walter F."/>
            <person name="Albersmeier A."/>
            <person name="Kalinowski J."/>
            <person name="Ruckert C."/>
        </authorList>
    </citation>
    <scope>NUCLEOTIDE SEQUENCE</scope>
    <source>
        <strain evidence="1">CGMCC 1.15448</strain>
    </source>
</reference>